<keyword evidence="3 6" id="KW-0812">Transmembrane</keyword>
<protein>
    <submittedName>
        <fullName evidence="7">Ammonia transport outward protein 2</fullName>
    </submittedName>
</protein>
<proteinExistence type="inferred from homology"/>
<dbReference type="InterPro" id="IPR051633">
    <property type="entry name" value="AceTr"/>
</dbReference>
<evidence type="ECO:0000313" key="7">
    <source>
        <dbReference type="EMBL" id="RDB19853.1"/>
    </source>
</evidence>
<dbReference type="STRING" id="39966.A0A369JJG8"/>
<dbReference type="Pfam" id="PF01184">
    <property type="entry name" value="Gpr1_Fun34_YaaH"/>
    <property type="match status" value="1"/>
</dbReference>
<keyword evidence="4 6" id="KW-1133">Transmembrane helix</keyword>
<dbReference type="NCBIfam" id="NF038013">
    <property type="entry name" value="AceTr_1"/>
    <property type="match status" value="1"/>
</dbReference>
<feature type="transmembrane region" description="Helical" evidence="6">
    <location>
        <begin position="189"/>
        <end position="211"/>
    </location>
</feature>
<feature type="transmembrane region" description="Helical" evidence="6">
    <location>
        <begin position="100"/>
        <end position="125"/>
    </location>
</feature>
<keyword evidence="5 6" id="KW-0472">Membrane</keyword>
<evidence type="ECO:0000256" key="5">
    <source>
        <dbReference type="ARBA" id="ARBA00023136"/>
    </source>
</evidence>
<dbReference type="Proteomes" id="UP000076154">
    <property type="component" value="Unassembled WGS sequence"/>
</dbReference>
<comment type="similarity">
    <text evidence="2">Belongs to the acetate uptake transporter (AceTr) (TC 2.A.96) family.</text>
</comment>
<feature type="transmembrane region" description="Helical" evidence="6">
    <location>
        <begin position="69"/>
        <end position="88"/>
    </location>
</feature>
<feature type="transmembrane region" description="Helical" evidence="6">
    <location>
        <begin position="40"/>
        <end position="57"/>
    </location>
</feature>
<accession>A0A369JJG8</accession>
<dbReference type="GO" id="GO:0015123">
    <property type="term" value="F:acetate transmembrane transporter activity"/>
    <property type="evidence" value="ECO:0007669"/>
    <property type="project" value="TreeGrafter"/>
</dbReference>
<evidence type="ECO:0000256" key="2">
    <source>
        <dbReference type="ARBA" id="ARBA00005587"/>
    </source>
</evidence>
<dbReference type="InterPro" id="IPR000791">
    <property type="entry name" value="Gpr1/Fun34/SatP-like"/>
</dbReference>
<keyword evidence="8" id="KW-1185">Reference proteome</keyword>
<dbReference type="GO" id="GO:0005886">
    <property type="term" value="C:plasma membrane"/>
    <property type="evidence" value="ECO:0007669"/>
    <property type="project" value="TreeGrafter"/>
</dbReference>
<dbReference type="OrthoDB" id="3648309at2759"/>
<feature type="transmembrane region" description="Helical" evidence="6">
    <location>
        <begin position="131"/>
        <end position="151"/>
    </location>
</feature>
<evidence type="ECO:0000256" key="6">
    <source>
        <dbReference type="SAM" id="Phobius"/>
    </source>
</evidence>
<dbReference type="InParanoid" id="A0A369JJG8"/>
<dbReference type="AlphaFoldDB" id="A0A369JJG8"/>
<reference evidence="7" key="1">
    <citation type="submission" date="2018-04" db="EMBL/GenBank/DDBJ databases">
        <title>Whole genome sequencing of Hypsizygus marmoreus.</title>
        <authorList>
            <person name="Choi I.-G."/>
            <person name="Min B."/>
            <person name="Kim J.-G."/>
            <person name="Kim S."/>
            <person name="Oh Y.-L."/>
            <person name="Kong W.-S."/>
            <person name="Park H."/>
            <person name="Jeong J."/>
            <person name="Song E.-S."/>
        </authorList>
    </citation>
    <scope>NUCLEOTIDE SEQUENCE [LARGE SCALE GENOMIC DNA]</scope>
    <source>
        <strain evidence="7">51987-8</strain>
    </source>
</reference>
<dbReference type="EMBL" id="LUEZ02000071">
    <property type="protein sequence ID" value="RDB19853.1"/>
    <property type="molecule type" value="Genomic_DNA"/>
</dbReference>
<comment type="subcellular location">
    <subcellularLocation>
        <location evidence="1">Membrane</location>
        <topology evidence="1">Multi-pass membrane protein</topology>
    </subcellularLocation>
</comment>
<evidence type="ECO:0000256" key="4">
    <source>
        <dbReference type="ARBA" id="ARBA00022989"/>
    </source>
</evidence>
<comment type="caution">
    <text evidence="7">The sequence shown here is derived from an EMBL/GenBank/DDBJ whole genome shotgun (WGS) entry which is preliminary data.</text>
</comment>
<dbReference type="FunCoup" id="A0A369JJG8">
    <property type="interactions" value="51"/>
</dbReference>
<name>A0A369JJG8_HYPMA</name>
<organism evidence="7 8">
    <name type="scientific">Hypsizygus marmoreus</name>
    <name type="common">White beech mushroom</name>
    <name type="synonym">Agaricus marmoreus</name>
    <dbReference type="NCBI Taxonomy" id="39966"/>
    <lineage>
        <taxon>Eukaryota</taxon>
        <taxon>Fungi</taxon>
        <taxon>Dikarya</taxon>
        <taxon>Basidiomycota</taxon>
        <taxon>Agaricomycotina</taxon>
        <taxon>Agaricomycetes</taxon>
        <taxon>Agaricomycetidae</taxon>
        <taxon>Agaricales</taxon>
        <taxon>Tricholomatineae</taxon>
        <taxon>Lyophyllaceae</taxon>
        <taxon>Hypsizygus</taxon>
    </lineage>
</organism>
<evidence type="ECO:0000256" key="1">
    <source>
        <dbReference type="ARBA" id="ARBA00004141"/>
    </source>
</evidence>
<dbReference type="PANTHER" id="PTHR31123:SF1">
    <property type="entry name" value="ACCUMULATION OF DYADS PROTEIN 2-RELATED"/>
    <property type="match status" value="1"/>
</dbReference>
<evidence type="ECO:0000313" key="8">
    <source>
        <dbReference type="Proteomes" id="UP000076154"/>
    </source>
</evidence>
<evidence type="ECO:0000256" key="3">
    <source>
        <dbReference type="ARBA" id="ARBA00022692"/>
    </source>
</evidence>
<dbReference type="PANTHER" id="PTHR31123">
    <property type="entry name" value="ACCUMULATION OF DYADS PROTEIN 2-RELATED"/>
    <property type="match status" value="1"/>
</dbReference>
<sequence length="225" mass="24151">MNSHSSSDNIEKGTIEYNPRAEQVQEPVFVKRPSTIANPGPAGVFAFASSTLLLSLYNAGASEVHTPNVIIGMAVFTGGLVQLLAGMWEFPRGNVFGATAFSLYGSFWMSYATILIPGSGILTAYTNKEELAHALGLYLTVWLIVTVMFILPVMKRHVAFTVLLSILCVTFILLAVAEFTGNHNITKAGGITGIVTGAVAFYIGVGEFLAAEADPIFRLPMGMRR</sequence>
<gene>
    <name evidence="7" type="primary">ATO2_2</name>
    <name evidence="7" type="ORF">Hypma_013098</name>
</gene>
<feature type="transmembrane region" description="Helical" evidence="6">
    <location>
        <begin position="158"/>
        <end position="177"/>
    </location>
</feature>